<dbReference type="Pfam" id="PF01523">
    <property type="entry name" value="PmbA_TldD_1st"/>
    <property type="match status" value="1"/>
</dbReference>
<dbReference type="AlphaFoldDB" id="E3GX53"/>
<keyword evidence="9" id="KW-1185">Reference proteome</keyword>
<gene>
    <name evidence="8" type="ordered locus">Mfer_1262</name>
</gene>
<evidence type="ECO:0000313" key="8">
    <source>
        <dbReference type="EMBL" id="ADP78048.1"/>
    </source>
</evidence>
<dbReference type="InterPro" id="IPR051463">
    <property type="entry name" value="Peptidase_U62_metallo"/>
</dbReference>
<feature type="domain" description="Metalloprotease TldD/E N-terminal" evidence="5">
    <location>
        <begin position="20"/>
        <end position="79"/>
    </location>
</feature>
<comment type="similarity">
    <text evidence="1">Belongs to the peptidase U62 family.</text>
</comment>
<dbReference type="HOGENOM" id="CLU_026425_1_2_2"/>
<proteinExistence type="inferred from homology"/>
<dbReference type="GO" id="GO:0008237">
    <property type="term" value="F:metallopeptidase activity"/>
    <property type="evidence" value="ECO:0007669"/>
    <property type="project" value="UniProtKB-KW"/>
</dbReference>
<keyword evidence="3" id="KW-0378">Hydrolase</keyword>
<dbReference type="InterPro" id="IPR045569">
    <property type="entry name" value="Metalloprtase-TldD/E_C"/>
</dbReference>
<feature type="domain" description="Metalloprotease TldD/E C-terminal" evidence="6">
    <location>
        <begin position="219"/>
        <end position="449"/>
    </location>
</feature>
<evidence type="ECO:0000259" key="6">
    <source>
        <dbReference type="Pfam" id="PF19289"/>
    </source>
</evidence>
<dbReference type="SUPFAM" id="SSF111283">
    <property type="entry name" value="Putative modulator of DNA gyrase, PmbA/TldD"/>
    <property type="match status" value="1"/>
</dbReference>
<dbReference type="Proteomes" id="UP000002315">
    <property type="component" value="Chromosome"/>
</dbReference>
<sequence>MDIGKLEKLTLELEKKVEYVDVSATQISTNSIVMKDGNIQEIKSGIESGIRVRVIKNGMWKIGFFRGTDDIDYMYKRMVKVVGSGSVALAKCDPIVGNFKSPMKINPSDVPIDEKKEMVVEVEKAANIKKVVSTAVNYVDVNVKNVFLSSEGANASKNESKVALFINAVASDGKTLQFSSDRIGNVGGFEIIKQADLEKLGRKVGKNAVELLSAESPPSGRFTIVTDCELTGVFIHEAVGHASEADIVLKNDSILKNKIGKKIGSELVTIIDDPTTNGFGYYVYDSEGVKASPTTIMKNGILKSFINSRETAYQLNMNPTGNARAAFGHEPLVRMSNTYLKPRDQSFDELIEDVKEGVYLKGSRGGQVDTTRGTFQFNAERSFKIENGRITTPLRDVSMSGNILEVLKNVDAVGSDFKINAGFCGKYGQTVAVGDGGPHIRIKNVLIGGKNVI</sequence>
<keyword evidence="2" id="KW-0645">Protease</keyword>
<evidence type="ECO:0000256" key="3">
    <source>
        <dbReference type="ARBA" id="ARBA00022801"/>
    </source>
</evidence>
<organism evidence="8 9">
    <name type="scientific">Methanothermus fervidus (strain ATCC 43054 / DSM 2088 / JCM 10308 / V24 S)</name>
    <dbReference type="NCBI Taxonomy" id="523846"/>
    <lineage>
        <taxon>Archaea</taxon>
        <taxon>Methanobacteriati</taxon>
        <taxon>Methanobacteriota</taxon>
        <taxon>Methanomada group</taxon>
        <taxon>Methanobacteria</taxon>
        <taxon>Methanobacteriales</taxon>
        <taxon>Methanothermaceae</taxon>
        <taxon>Methanothermus</taxon>
    </lineage>
</organism>
<evidence type="ECO:0000259" key="5">
    <source>
        <dbReference type="Pfam" id="PF01523"/>
    </source>
</evidence>
<evidence type="ECO:0000256" key="2">
    <source>
        <dbReference type="ARBA" id="ARBA00022670"/>
    </source>
</evidence>
<dbReference type="InterPro" id="IPR002510">
    <property type="entry name" value="Metalloprtase-TldD/E_N"/>
</dbReference>
<dbReference type="EMBL" id="CP002278">
    <property type="protein sequence ID" value="ADP78048.1"/>
    <property type="molecule type" value="Genomic_DNA"/>
</dbReference>
<dbReference type="PANTHER" id="PTHR30624">
    <property type="entry name" value="UNCHARACTERIZED PROTEIN TLDD AND PMBA"/>
    <property type="match status" value="1"/>
</dbReference>
<dbReference type="GO" id="GO:0005829">
    <property type="term" value="C:cytosol"/>
    <property type="evidence" value="ECO:0007669"/>
    <property type="project" value="TreeGrafter"/>
</dbReference>
<dbReference type="InterPro" id="IPR025502">
    <property type="entry name" value="TldD"/>
</dbReference>
<dbReference type="STRING" id="523846.Mfer_1262"/>
<evidence type="ECO:0000313" key="9">
    <source>
        <dbReference type="Proteomes" id="UP000002315"/>
    </source>
</evidence>
<dbReference type="InterPro" id="IPR036059">
    <property type="entry name" value="TldD/PmbA_sf"/>
</dbReference>
<dbReference type="Pfam" id="PF19289">
    <property type="entry name" value="PmbA_TldD_3rd"/>
    <property type="match status" value="1"/>
</dbReference>
<accession>E3GX53</accession>
<dbReference type="InterPro" id="IPR035068">
    <property type="entry name" value="TldD/PmbA_N"/>
</dbReference>
<evidence type="ECO:0000256" key="4">
    <source>
        <dbReference type="ARBA" id="ARBA00023049"/>
    </source>
</evidence>
<dbReference type="Pfam" id="PF19290">
    <property type="entry name" value="PmbA_TldD_2nd"/>
    <property type="match status" value="1"/>
</dbReference>
<reference evidence="8 9" key="1">
    <citation type="journal article" date="2010" name="Stand. Genomic Sci.">
        <title>Complete genome sequence of Methanothermus fervidus type strain (V24S).</title>
        <authorList>
            <person name="Anderson I."/>
            <person name="Djao O.D."/>
            <person name="Misra M."/>
            <person name="Chertkov O."/>
            <person name="Nolan M."/>
            <person name="Lucas S."/>
            <person name="Lapidus A."/>
            <person name="Del Rio T.G."/>
            <person name="Tice H."/>
            <person name="Cheng J.F."/>
            <person name="Tapia R."/>
            <person name="Han C."/>
            <person name="Goodwin L."/>
            <person name="Pitluck S."/>
            <person name="Liolios K."/>
            <person name="Ivanova N."/>
            <person name="Mavromatis K."/>
            <person name="Mikhailova N."/>
            <person name="Pati A."/>
            <person name="Brambilla E."/>
            <person name="Chen A."/>
            <person name="Palaniappan K."/>
            <person name="Land M."/>
            <person name="Hauser L."/>
            <person name="Chang Y.J."/>
            <person name="Jeffries C.D."/>
            <person name="Sikorski J."/>
            <person name="Spring S."/>
            <person name="Rohde M."/>
            <person name="Eichinger K."/>
            <person name="Huber H."/>
            <person name="Wirth R."/>
            <person name="Goker M."/>
            <person name="Detter J.C."/>
            <person name="Woyke T."/>
            <person name="Bristow J."/>
            <person name="Eisen J.A."/>
            <person name="Markowitz V."/>
            <person name="Hugenholtz P."/>
            <person name="Klenk H.P."/>
            <person name="Kyrpides N.C."/>
        </authorList>
    </citation>
    <scope>NUCLEOTIDE SEQUENCE [LARGE SCALE GENOMIC DNA]</scope>
    <source>
        <strain evidence="9">ATCC 43054 / DSM 2088 / JCM 10308 / V24 S</strain>
    </source>
</reference>
<dbReference type="OrthoDB" id="98233at2157"/>
<dbReference type="Gene3D" id="3.30.2290.10">
    <property type="entry name" value="PmbA/TldD superfamily"/>
    <property type="match status" value="1"/>
</dbReference>
<evidence type="ECO:0000256" key="1">
    <source>
        <dbReference type="ARBA" id="ARBA00005836"/>
    </source>
</evidence>
<protein>
    <submittedName>
        <fullName evidence="8">Peptidase U62 modulator of DNA gyrase</fullName>
    </submittedName>
</protein>
<keyword evidence="4" id="KW-0482">Metalloprotease</keyword>
<dbReference type="PANTHER" id="PTHR30624:SF0">
    <property type="entry name" value="METALLOPROTEASE SLR0863"/>
    <property type="match status" value="1"/>
</dbReference>
<dbReference type="KEGG" id="mfv:Mfer_1262"/>
<dbReference type="InterPro" id="IPR045570">
    <property type="entry name" value="Metalloprtase-TldD/E_cen_dom"/>
</dbReference>
<feature type="domain" description="Metalloprotease TldD/E central" evidence="7">
    <location>
        <begin position="106"/>
        <end position="212"/>
    </location>
</feature>
<dbReference type="GO" id="GO:0006508">
    <property type="term" value="P:proteolysis"/>
    <property type="evidence" value="ECO:0007669"/>
    <property type="project" value="UniProtKB-KW"/>
</dbReference>
<evidence type="ECO:0000259" key="7">
    <source>
        <dbReference type="Pfam" id="PF19290"/>
    </source>
</evidence>
<name>E3GX53_METFV</name>
<dbReference type="PIRSF" id="PIRSF004919">
    <property type="entry name" value="TldD"/>
    <property type="match status" value="1"/>
</dbReference>